<feature type="chain" id="PRO_5043505958" description="GCM domain-containing protein" evidence="1">
    <location>
        <begin position="23"/>
        <end position="68"/>
    </location>
</feature>
<evidence type="ECO:0000313" key="4">
    <source>
        <dbReference type="Proteomes" id="UP001497516"/>
    </source>
</evidence>
<dbReference type="InterPro" id="IPR003902">
    <property type="entry name" value="Tscrpt_reg_GCM"/>
</dbReference>
<keyword evidence="4" id="KW-1185">Reference proteome</keyword>
<evidence type="ECO:0000313" key="3">
    <source>
        <dbReference type="EMBL" id="CAL1376865.1"/>
    </source>
</evidence>
<evidence type="ECO:0000259" key="2">
    <source>
        <dbReference type="PROSITE" id="PS50807"/>
    </source>
</evidence>
<sequence>MADVPVCLPVHLCSLLCSTGLADKLPETDCFDEGKRYGSQNYVCLQGWCSMHFKLADCAGAGSVVLEG</sequence>
<reference evidence="3 4" key="1">
    <citation type="submission" date="2024-04" db="EMBL/GenBank/DDBJ databases">
        <authorList>
            <person name="Fracassetti M."/>
        </authorList>
    </citation>
    <scope>NUCLEOTIDE SEQUENCE [LARGE SCALE GENOMIC DNA]</scope>
</reference>
<evidence type="ECO:0000256" key="1">
    <source>
        <dbReference type="SAM" id="SignalP"/>
    </source>
</evidence>
<dbReference type="GO" id="GO:0003677">
    <property type="term" value="F:DNA binding"/>
    <property type="evidence" value="ECO:0007669"/>
    <property type="project" value="InterPro"/>
</dbReference>
<proteinExistence type="predicted"/>
<dbReference type="AlphaFoldDB" id="A0AAV2DU30"/>
<dbReference type="GO" id="GO:0006355">
    <property type="term" value="P:regulation of DNA-templated transcription"/>
    <property type="evidence" value="ECO:0007669"/>
    <property type="project" value="InterPro"/>
</dbReference>
<dbReference type="EMBL" id="OZ034816">
    <property type="protein sequence ID" value="CAL1376865.1"/>
    <property type="molecule type" value="Genomic_DNA"/>
</dbReference>
<feature type="domain" description="GCM" evidence="2">
    <location>
        <begin position="1"/>
        <end position="68"/>
    </location>
</feature>
<dbReference type="Proteomes" id="UP001497516">
    <property type="component" value="Chromosome 3"/>
</dbReference>
<keyword evidence="1" id="KW-0732">Signal</keyword>
<gene>
    <name evidence="3" type="ORF">LTRI10_LOCUS18566</name>
</gene>
<feature type="signal peptide" evidence="1">
    <location>
        <begin position="1"/>
        <end position="22"/>
    </location>
</feature>
<dbReference type="PROSITE" id="PS50807">
    <property type="entry name" value="GCM"/>
    <property type="match status" value="1"/>
</dbReference>
<accession>A0AAV2DU30</accession>
<protein>
    <recommendedName>
        <fullName evidence="2">GCM domain-containing protein</fullName>
    </recommendedName>
</protein>
<organism evidence="3 4">
    <name type="scientific">Linum trigynum</name>
    <dbReference type="NCBI Taxonomy" id="586398"/>
    <lineage>
        <taxon>Eukaryota</taxon>
        <taxon>Viridiplantae</taxon>
        <taxon>Streptophyta</taxon>
        <taxon>Embryophyta</taxon>
        <taxon>Tracheophyta</taxon>
        <taxon>Spermatophyta</taxon>
        <taxon>Magnoliopsida</taxon>
        <taxon>eudicotyledons</taxon>
        <taxon>Gunneridae</taxon>
        <taxon>Pentapetalae</taxon>
        <taxon>rosids</taxon>
        <taxon>fabids</taxon>
        <taxon>Malpighiales</taxon>
        <taxon>Linaceae</taxon>
        <taxon>Linum</taxon>
    </lineage>
</organism>
<name>A0AAV2DU30_9ROSI</name>